<evidence type="ECO:0000256" key="7">
    <source>
        <dbReference type="ARBA" id="ARBA00022833"/>
    </source>
</evidence>
<dbReference type="STRING" id="1860122.A9404_02660"/>
<evidence type="ECO:0000256" key="8">
    <source>
        <dbReference type="HAMAP-Rule" id="MF_00009"/>
    </source>
</evidence>
<evidence type="ECO:0000256" key="3">
    <source>
        <dbReference type="ARBA" id="ARBA00022722"/>
    </source>
</evidence>
<dbReference type="NCBIfam" id="TIGR00043">
    <property type="entry name" value="rRNA maturation RNase YbeY"/>
    <property type="match status" value="1"/>
</dbReference>
<evidence type="ECO:0000256" key="6">
    <source>
        <dbReference type="ARBA" id="ARBA00022801"/>
    </source>
</evidence>
<organism evidence="9 10">
    <name type="scientific">Halothiobacillus diazotrophicus</name>
    <dbReference type="NCBI Taxonomy" id="1860122"/>
    <lineage>
        <taxon>Bacteria</taxon>
        <taxon>Pseudomonadati</taxon>
        <taxon>Pseudomonadota</taxon>
        <taxon>Gammaproteobacteria</taxon>
        <taxon>Chromatiales</taxon>
        <taxon>Halothiobacillaceae</taxon>
        <taxon>Halothiobacillus</taxon>
    </lineage>
</organism>
<dbReference type="PROSITE" id="PS01306">
    <property type="entry name" value="UPF0054"/>
    <property type="match status" value="1"/>
</dbReference>
<reference evidence="9 10" key="1">
    <citation type="submission" date="2016-06" db="EMBL/GenBank/DDBJ databases">
        <title>Insight into the functional genes involving in sulfur oxidation in Pearl River water.</title>
        <authorList>
            <person name="Luo J."/>
            <person name="Tan X."/>
            <person name="Lin W."/>
        </authorList>
    </citation>
    <scope>NUCLEOTIDE SEQUENCE [LARGE SCALE GENOMIC DNA]</scope>
    <source>
        <strain evidence="9 10">LS2</strain>
    </source>
</reference>
<dbReference type="InterPro" id="IPR020549">
    <property type="entry name" value="YbeY_CS"/>
</dbReference>
<dbReference type="GO" id="GO:0004222">
    <property type="term" value="F:metalloendopeptidase activity"/>
    <property type="evidence" value="ECO:0007669"/>
    <property type="project" value="InterPro"/>
</dbReference>
<comment type="function">
    <text evidence="8">Single strand-specific metallo-endoribonuclease involved in late-stage 70S ribosome quality control and in maturation of the 3' terminus of the 16S rRNA.</text>
</comment>
<keyword evidence="3 8" id="KW-0540">Nuclease</keyword>
<keyword evidence="8" id="KW-0963">Cytoplasm</keyword>
<dbReference type="SUPFAM" id="SSF55486">
    <property type="entry name" value="Metalloproteases ('zincins'), catalytic domain"/>
    <property type="match status" value="1"/>
</dbReference>
<evidence type="ECO:0000256" key="2">
    <source>
        <dbReference type="ARBA" id="ARBA00022517"/>
    </source>
</evidence>
<keyword evidence="8" id="KW-0698">rRNA processing</keyword>
<dbReference type="GO" id="GO:0008270">
    <property type="term" value="F:zinc ion binding"/>
    <property type="evidence" value="ECO:0007669"/>
    <property type="project" value="UniProtKB-UniRule"/>
</dbReference>
<dbReference type="EC" id="3.1.-.-" evidence="8"/>
<dbReference type="Pfam" id="PF02130">
    <property type="entry name" value="YbeY"/>
    <property type="match status" value="1"/>
</dbReference>
<sequence>MNGNFPLEVLVDRQKATALRCPSRERLTTWVESALLGLPLKGCVSLTIRFVDAEEGQALNAQYRHKNYATNVLSFPYDSSDLPEELLAQERYLGDLVICAPVLVREAKAQKKSSMEHAAHLVIHGVLHLLGHDHETELEAEAMEALEIVALRRLNIRNPYEPPE</sequence>
<keyword evidence="5 8" id="KW-0255">Endonuclease</keyword>
<gene>
    <name evidence="8" type="primary">ybeY</name>
    <name evidence="9" type="ORF">A9404_02660</name>
</gene>
<dbReference type="GO" id="GO:0004521">
    <property type="term" value="F:RNA endonuclease activity"/>
    <property type="evidence" value="ECO:0007669"/>
    <property type="project" value="UniProtKB-UniRule"/>
</dbReference>
<dbReference type="HAMAP" id="MF_00009">
    <property type="entry name" value="Endoribonucl_YbeY"/>
    <property type="match status" value="1"/>
</dbReference>
<dbReference type="EMBL" id="CP016027">
    <property type="protein sequence ID" value="ANJ66427.1"/>
    <property type="molecule type" value="Genomic_DNA"/>
</dbReference>
<evidence type="ECO:0000256" key="4">
    <source>
        <dbReference type="ARBA" id="ARBA00022723"/>
    </source>
</evidence>
<dbReference type="GO" id="GO:0006364">
    <property type="term" value="P:rRNA processing"/>
    <property type="evidence" value="ECO:0007669"/>
    <property type="project" value="UniProtKB-UniRule"/>
</dbReference>
<evidence type="ECO:0000256" key="5">
    <source>
        <dbReference type="ARBA" id="ARBA00022759"/>
    </source>
</evidence>
<dbReference type="GO" id="GO:0005737">
    <property type="term" value="C:cytoplasm"/>
    <property type="evidence" value="ECO:0007669"/>
    <property type="project" value="UniProtKB-SubCell"/>
</dbReference>
<proteinExistence type="inferred from homology"/>
<dbReference type="InterPro" id="IPR023091">
    <property type="entry name" value="MetalPrtase_cat_dom_sf_prd"/>
</dbReference>
<protein>
    <recommendedName>
        <fullName evidence="8">Endoribonuclease YbeY</fullName>
        <ecNumber evidence="8">3.1.-.-</ecNumber>
    </recommendedName>
</protein>
<evidence type="ECO:0000313" key="9">
    <source>
        <dbReference type="EMBL" id="ANJ66427.1"/>
    </source>
</evidence>
<dbReference type="AlphaFoldDB" id="A0A191ZEY8"/>
<dbReference type="PANTHER" id="PTHR46986:SF1">
    <property type="entry name" value="ENDORIBONUCLEASE YBEY, CHLOROPLASTIC"/>
    <property type="match status" value="1"/>
</dbReference>
<evidence type="ECO:0000256" key="1">
    <source>
        <dbReference type="ARBA" id="ARBA00010875"/>
    </source>
</evidence>
<feature type="binding site" evidence="8">
    <location>
        <position position="124"/>
    </location>
    <ligand>
        <name>Zn(2+)</name>
        <dbReference type="ChEBI" id="CHEBI:29105"/>
        <note>catalytic</note>
    </ligand>
</feature>
<evidence type="ECO:0000313" key="10">
    <source>
        <dbReference type="Proteomes" id="UP000078596"/>
    </source>
</evidence>
<dbReference type="PANTHER" id="PTHR46986">
    <property type="entry name" value="ENDORIBONUCLEASE YBEY, CHLOROPLASTIC"/>
    <property type="match status" value="1"/>
</dbReference>
<dbReference type="KEGG" id="haz:A9404_02660"/>
<dbReference type="RefSeq" id="WP_066098421.1">
    <property type="nucleotide sequence ID" value="NZ_CP016027.1"/>
</dbReference>
<feature type="binding site" evidence="8">
    <location>
        <position position="134"/>
    </location>
    <ligand>
        <name>Zn(2+)</name>
        <dbReference type="ChEBI" id="CHEBI:29105"/>
        <note>catalytic</note>
    </ligand>
</feature>
<keyword evidence="7 8" id="KW-0862">Zinc</keyword>
<accession>A0A191ZEY8</accession>
<feature type="binding site" evidence="8">
    <location>
        <position position="128"/>
    </location>
    <ligand>
        <name>Zn(2+)</name>
        <dbReference type="ChEBI" id="CHEBI:29105"/>
        <note>catalytic</note>
    </ligand>
</feature>
<name>A0A191ZEY8_9GAMM</name>
<keyword evidence="10" id="KW-1185">Reference proteome</keyword>
<dbReference type="InterPro" id="IPR002036">
    <property type="entry name" value="YbeY"/>
</dbReference>
<comment type="subcellular location">
    <subcellularLocation>
        <location evidence="8">Cytoplasm</location>
    </subcellularLocation>
</comment>
<dbReference type="Proteomes" id="UP000078596">
    <property type="component" value="Chromosome"/>
</dbReference>
<dbReference type="Gene3D" id="3.40.390.30">
    <property type="entry name" value="Metalloproteases ('zincins'), catalytic domain"/>
    <property type="match status" value="1"/>
</dbReference>
<keyword evidence="4 8" id="KW-0479">Metal-binding</keyword>
<comment type="cofactor">
    <cofactor evidence="8">
        <name>Zn(2+)</name>
        <dbReference type="ChEBI" id="CHEBI:29105"/>
    </cofactor>
    <text evidence="8">Binds 1 zinc ion.</text>
</comment>
<keyword evidence="2 8" id="KW-0690">Ribosome biogenesis</keyword>
<keyword evidence="6 8" id="KW-0378">Hydrolase</keyword>
<comment type="similarity">
    <text evidence="1 8">Belongs to the endoribonuclease YbeY family.</text>
</comment>
<dbReference type="OrthoDB" id="9807740at2"/>